<evidence type="ECO:0000313" key="2">
    <source>
        <dbReference type="EMBL" id="EUB57074.1"/>
    </source>
</evidence>
<organism evidence="2 3">
    <name type="scientific">Echinococcus granulosus</name>
    <name type="common">Hydatid tapeworm</name>
    <dbReference type="NCBI Taxonomy" id="6210"/>
    <lineage>
        <taxon>Eukaryota</taxon>
        <taxon>Metazoa</taxon>
        <taxon>Spiralia</taxon>
        <taxon>Lophotrochozoa</taxon>
        <taxon>Platyhelminthes</taxon>
        <taxon>Cestoda</taxon>
        <taxon>Eucestoda</taxon>
        <taxon>Cyclophyllidea</taxon>
        <taxon>Taeniidae</taxon>
        <taxon>Echinococcus</taxon>
        <taxon>Echinococcus granulosus group</taxon>
    </lineage>
</organism>
<dbReference type="AlphaFoldDB" id="W6UUK9"/>
<sequence>MDHASILNEEMGGSYGRAFNPNDLPKQLEPPEIRSVRITQVIFEKMVGLIKDG</sequence>
<dbReference type="Proteomes" id="UP000019149">
    <property type="component" value="Unassembled WGS sequence"/>
</dbReference>
<comment type="caution">
    <text evidence="2">The sequence shown here is derived from an EMBL/GenBank/DDBJ whole genome shotgun (WGS) entry which is preliminary data.</text>
</comment>
<feature type="region of interest" description="Disordered" evidence="1">
    <location>
        <begin position="1"/>
        <end position="23"/>
    </location>
</feature>
<reference evidence="2 3" key="1">
    <citation type="journal article" date="2013" name="Nat. Genet.">
        <title>The genome of the hydatid tapeworm Echinococcus granulosus.</title>
        <authorList>
            <person name="Zheng H."/>
            <person name="Zhang W."/>
            <person name="Zhang L."/>
            <person name="Zhang Z."/>
            <person name="Li J."/>
            <person name="Lu G."/>
            <person name="Zhu Y."/>
            <person name="Wang Y."/>
            <person name="Huang Y."/>
            <person name="Liu J."/>
            <person name="Kang H."/>
            <person name="Chen J."/>
            <person name="Wang L."/>
            <person name="Chen A."/>
            <person name="Yu S."/>
            <person name="Gao Z."/>
            <person name="Jin L."/>
            <person name="Gu W."/>
            <person name="Wang Z."/>
            <person name="Zhao L."/>
            <person name="Shi B."/>
            <person name="Wen H."/>
            <person name="Lin R."/>
            <person name="Jones M.K."/>
            <person name="Brejova B."/>
            <person name="Vinar T."/>
            <person name="Zhao G."/>
            <person name="McManus D.P."/>
            <person name="Chen Z."/>
            <person name="Zhou Y."/>
            <person name="Wang S."/>
        </authorList>
    </citation>
    <scope>NUCLEOTIDE SEQUENCE [LARGE SCALE GENOMIC DNA]</scope>
</reference>
<accession>W6UUK9</accession>
<dbReference type="EMBL" id="APAU02000095">
    <property type="protein sequence ID" value="EUB57074.1"/>
    <property type="molecule type" value="Genomic_DNA"/>
</dbReference>
<dbReference type="CTD" id="36343798"/>
<dbReference type="KEGG" id="egl:EGR_08083"/>
<gene>
    <name evidence="2" type="ORF">EGR_08083</name>
</gene>
<keyword evidence="3" id="KW-1185">Reference proteome</keyword>
<evidence type="ECO:0000313" key="3">
    <source>
        <dbReference type="Proteomes" id="UP000019149"/>
    </source>
</evidence>
<dbReference type="RefSeq" id="XP_024348270.1">
    <property type="nucleotide sequence ID" value="XM_024497332.1"/>
</dbReference>
<proteinExistence type="predicted"/>
<evidence type="ECO:0000256" key="1">
    <source>
        <dbReference type="SAM" id="MobiDB-lite"/>
    </source>
</evidence>
<protein>
    <submittedName>
        <fullName evidence="2">Uncharacterized protein</fullName>
    </submittedName>
</protein>
<name>W6UUK9_ECHGR</name>
<dbReference type="GeneID" id="36343798"/>